<organism evidence="1 2">
    <name type="scientific">Oceanithermus desulfurans NBRC 100063</name>
    <dbReference type="NCBI Taxonomy" id="1227550"/>
    <lineage>
        <taxon>Bacteria</taxon>
        <taxon>Thermotogati</taxon>
        <taxon>Deinococcota</taxon>
        <taxon>Deinococci</taxon>
        <taxon>Thermales</taxon>
        <taxon>Thermaceae</taxon>
        <taxon>Oceanithermus</taxon>
    </lineage>
</organism>
<dbReference type="Pfam" id="PF07394">
    <property type="entry name" value="DUF1501"/>
    <property type="match status" value="1"/>
</dbReference>
<dbReference type="RefSeq" id="WP_147145491.1">
    <property type="nucleotide sequence ID" value="NZ_BJXN01000003.1"/>
</dbReference>
<evidence type="ECO:0000313" key="1">
    <source>
        <dbReference type="EMBL" id="GEM89064.1"/>
    </source>
</evidence>
<evidence type="ECO:0008006" key="3">
    <source>
        <dbReference type="Google" id="ProtNLM"/>
    </source>
</evidence>
<dbReference type="OrthoDB" id="9779968at2"/>
<proteinExistence type="predicted"/>
<accession>A0A511RHC9</accession>
<reference evidence="1 2" key="1">
    <citation type="submission" date="2019-07" db="EMBL/GenBank/DDBJ databases">
        <title>Whole genome shotgun sequence of Oceanithermus desulfurans NBRC 100063.</title>
        <authorList>
            <person name="Hosoyama A."/>
            <person name="Uohara A."/>
            <person name="Ohji S."/>
            <person name="Ichikawa N."/>
        </authorList>
    </citation>
    <scope>NUCLEOTIDE SEQUENCE [LARGE SCALE GENOMIC DNA]</scope>
    <source>
        <strain evidence="1 2">NBRC 100063</strain>
    </source>
</reference>
<gene>
    <name evidence="1" type="ORF">ODE01S_04980</name>
</gene>
<comment type="caution">
    <text evidence="1">The sequence shown here is derived from an EMBL/GenBank/DDBJ whole genome shotgun (WGS) entry which is preliminary data.</text>
</comment>
<evidence type="ECO:0000313" key="2">
    <source>
        <dbReference type="Proteomes" id="UP000321827"/>
    </source>
</evidence>
<dbReference type="Proteomes" id="UP000321827">
    <property type="component" value="Unassembled WGS sequence"/>
</dbReference>
<name>A0A511RHC9_9DEIN</name>
<dbReference type="AlphaFoldDB" id="A0A511RHC9"/>
<sequence>MNRRSLLKTLGVLGVSHTLFPGLHAQLAFAEGDRERRDALVVVFQRGGADGLGLVAPYAEGDRYYDRRPTTAVPEPGRKNGGLDLDGRFALHPELAPLFDLYREGRLAVVHAAGSPDETRSHFDAQQYMEFGTPGAKSARSGWLGRHLALTARRSGSPFRAVGLGDVVADALLGPVTPLALRSIAEFHLQGRDGEWPRMQAALRRLYAGSGPLEPVARSVWSSLEMLADLARSPGGEKAYPDDVLGRGLAQVARLIKAGVGLEVATVDSDGWDTHEGQGVQNGRFAANAAAFARALAAFWADLGDDARGVTVVVMSEFGRRVEENASAGTDHGHGGVMWLLGAGVRGGRVYGRWPGLAREQLADGDLAVTTDFRDVLGELVTRRLGNPEVAQVFPGYRPRPLGIFEEVQG</sequence>
<protein>
    <recommendedName>
        <fullName evidence="3">DUF1501 domain-containing protein</fullName>
    </recommendedName>
</protein>
<dbReference type="InterPro" id="IPR010869">
    <property type="entry name" value="DUF1501"/>
</dbReference>
<dbReference type="PANTHER" id="PTHR43737:SF1">
    <property type="entry name" value="DUF1501 DOMAIN-CONTAINING PROTEIN"/>
    <property type="match status" value="1"/>
</dbReference>
<dbReference type="PANTHER" id="PTHR43737">
    <property type="entry name" value="BLL7424 PROTEIN"/>
    <property type="match status" value="1"/>
</dbReference>
<dbReference type="EMBL" id="BJXN01000003">
    <property type="protein sequence ID" value="GEM89064.1"/>
    <property type="molecule type" value="Genomic_DNA"/>
</dbReference>